<name>A0ABV7YJK7_9ACTN</name>
<reference evidence="3" key="1">
    <citation type="journal article" date="2019" name="Int. J. Syst. Evol. Microbiol.">
        <title>The Global Catalogue of Microorganisms (GCM) 10K type strain sequencing project: providing services to taxonomists for standard genome sequencing and annotation.</title>
        <authorList>
            <consortium name="The Broad Institute Genomics Platform"/>
            <consortium name="The Broad Institute Genome Sequencing Center for Infectious Disease"/>
            <person name="Wu L."/>
            <person name="Ma J."/>
        </authorList>
    </citation>
    <scope>NUCLEOTIDE SEQUENCE [LARGE SCALE GENOMIC DNA]</scope>
    <source>
        <strain evidence="3">CGMCC 4.7241</strain>
    </source>
</reference>
<dbReference type="RefSeq" id="WP_205121287.1">
    <property type="nucleotide sequence ID" value="NZ_JAFBCM010000001.1"/>
</dbReference>
<protein>
    <submittedName>
        <fullName evidence="2">Acetylxylan esterase</fullName>
    </submittedName>
</protein>
<dbReference type="PANTHER" id="PTHR22946">
    <property type="entry name" value="DIENELACTONE HYDROLASE DOMAIN-CONTAINING PROTEIN-RELATED"/>
    <property type="match status" value="1"/>
</dbReference>
<dbReference type="Pfam" id="PF12715">
    <property type="entry name" value="Abhydrolase_7"/>
    <property type="match status" value="1"/>
</dbReference>
<dbReference type="Proteomes" id="UP001595699">
    <property type="component" value="Unassembled WGS sequence"/>
</dbReference>
<organism evidence="2 3">
    <name type="scientific">Tenggerimyces flavus</name>
    <dbReference type="NCBI Taxonomy" id="1708749"/>
    <lineage>
        <taxon>Bacteria</taxon>
        <taxon>Bacillati</taxon>
        <taxon>Actinomycetota</taxon>
        <taxon>Actinomycetes</taxon>
        <taxon>Propionibacteriales</taxon>
        <taxon>Nocardioidaceae</taxon>
        <taxon>Tenggerimyces</taxon>
    </lineage>
</organism>
<dbReference type="InterPro" id="IPR025890">
    <property type="entry name" value="Abhydrolase_bac"/>
</dbReference>
<evidence type="ECO:0000256" key="1">
    <source>
        <dbReference type="ARBA" id="ARBA00008645"/>
    </source>
</evidence>
<keyword evidence="3" id="KW-1185">Reference proteome</keyword>
<dbReference type="SUPFAM" id="SSF53474">
    <property type="entry name" value="alpha/beta-Hydrolases"/>
    <property type="match status" value="1"/>
</dbReference>
<gene>
    <name evidence="2" type="ORF">ACFOUW_31140</name>
</gene>
<dbReference type="InterPro" id="IPR050261">
    <property type="entry name" value="FrsA_esterase"/>
</dbReference>
<sequence>MERSAEARRNFSPYELFLATARSHLPRYRFAGAFPAWRTRAKPAVLATLGRLPAQVDPHPELVAEWRDGPLLRQRWHLDVQPGLSAVAYVNRPADLTRGERRPGILCWHGHTAAGKEPVMGEPGEDVHRGYGRHLAEAGFVTFAIDWMGYGDLADDRKPHHRAVGGGHDRCDLYYLHATMLGMTPLGMNLAYGRKLVDFASELPFVDPDRLGVVGLSGGGTLTLWSALLDERLRAAEIVCYSDLFADFAYRDANYCGSQVTPGLYELVDVPDLQGLLAPLPLLVDIGAHDECFLVDSALACHQRVREIYAAAGAAERLELNLFAGGHRFDPHGSAEFFARALETA</sequence>
<comment type="caution">
    <text evidence="2">The sequence shown here is derived from an EMBL/GenBank/DDBJ whole genome shotgun (WGS) entry which is preliminary data.</text>
</comment>
<evidence type="ECO:0000313" key="3">
    <source>
        <dbReference type="Proteomes" id="UP001595699"/>
    </source>
</evidence>
<dbReference type="InterPro" id="IPR029058">
    <property type="entry name" value="AB_hydrolase_fold"/>
</dbReference>
<comment type="similarity">
    <text evidence="1">Belongs to the AB hydrolase superfamily.</text>
</comment>
<dbReference type="EMBL" id="JBHRZH010000037">
    <property type="protein sequence ID" value="MFC3765328.1"/>
    <property type="molecule type" value="Genomic_DNA"/>
</dbReference>
<dbReference type="PANTHER" id="PTHR22946:SF8">
    <property type="entry name" value="ACETYL XYLAN ESTERASE DOMAIN-CONTAINING PROTEIN"/>
    <property type="match status" value="1"/>
</dbReference>
<dbReference type="Gene3D" id="3.40.50.1820">
    <property type="entry name" value="alpha/beta hydrolase"/>
    <property type="match status" value="1"/>
</dbReference>
<accession>A0ABV7YJK7</accession>
<proteinExistence type="inferred from homology"/>
<evidence type="ECO:0000313" key="2">
    <source>
        <dbReference type="EMBL" id="MFC3765328.1"/>
    </source>
</evidence>